<dbReference type="RefSeq" id="WP_345423853.1">
    <property type="nucleotide sequence ID" value="NZ_AP031496.1"/>
</dbReference>
<dbReference type="EMBL" id="BAABLX010000027">
    <property type="protein sequence ID" value="GAA4947893.1"/>
    <property type="molecule type" value="Genomic_DNA"/>
</dbReference>
<gene>
    <name evidence="3" type="primary">ccdA</name>
    <name evidence="3" type="ORF">GCM10025791_29690</name>
</gene>
<name>A0AAV3U4I5_9ALTE</name>
<reference evidence="4" key="1">
    <citation type="journal article" date="2019" name="Int. J. Syst. Evol. Microbiol.">
        <title>The Global Catalogue of Microorganisms (GCM) 10K type strain sequencing project: providing services to taxonomists for standard genome sequencing and annotation.</title>
        <authorList>
            <consortium name="The Broad Institute Genomics Platform"/>
            <consortium name="The Broad Institute Genome Sequencing Center for Infectious Disease"/>
            <person name="Wu L."/>
            <person name="Ma J."/>
        </authorList>
    </citation>
    <scope>NUCLEOTIDE SEQUENCE [LARGE SCALE GENOMIC DNA]</scope>
    <source>
        <strain evidence="4">JCM 19134</strain>
    </source>
</reference>
<evidence type="ECO:0000256" key="1">
    <source>
        <dbReference type="SAM" id="Phobius"/>
    </source>
</evidence>
<evidence type="ECO:0000313" key="4">
    <source>
        <dbReference type="Proteomes" id="UP001409585"/>
    </source>
</evidence>
<protein>
    <submittedName>
        <fullName evidence="3">Cytochrome c biogenesis protein CcdA</fullName>
    </submittedName>
</protein>
<organism evidence="3 4">
    <name type="scientific">Halioxenophilus aromaticivorans</name>
    <dbReference type="NCBI Taxonomy" id="1306992"/>
    <lineage>
        <taxon>Bacteria</taxon>
        <taxon>Pseudomonadati</taxon>
        <taxon>Pseudomonadota</taxon>
        <taxon>Gammaproteobacteria</taxon>
        <taxon>Alteromonadales</taxon>
        <taxon>Alteromonadaceae</taxon>
        <taxon>Halioxenophilus</taxon>
    </lineage>
</organism>
<dbReference type="Pfam" id="PF13386">
    <property type="entry name" value="DsbD_2"/>
    <property type="match status" value="1"/>
</dbReference>
<keyword evidence="4" id="KW-1185">Reference proteome</keyword>
<dbReference type="InterPro" id="IPR039447">
    <property type="entry name" value="UreH-like_TM_dom"/>
</dbReference>
<evidence type="ECO:0000259" key="2">
    <source>
        <dbReference type="Pfam" id="PF13386"/>
    </source>
</evidence>
<dbReference type="Proteomes" id="UP001409585">
    <property type="component" value="Unassembled WGS sequence"/>
</dbReference>
<dbReference type="PANTHER" id="PTHR31272:SF9">
    <property type="entry name" value="BLL1027 PROTEIN"/>
    <property type="match status" value="1"/>
</dbReference>
<dbReference type="AlphaFoldDB" id="A0AAV3U4I5"/>
<proteinExistence type="predicted"/>
<dbReference type="InterPro" id="IPR051790">
    <property type="entry name" value="Cytochrome_c-biogenesis_DsbD"/>
</dbReference>
<feature type="transmembrane region" description="Helical" evidence="1">
    <location>
        <begin position="12"/>
        <end position="31"/>
    </location>
</feature>
<sequence length="236" mass="24641">MALEFTSLPLASVAGVLSILSPCVWPLIPMVMASSANASRWGLVFLALGLSLAFALAGGVLTFVLLNLGLPPDALRWVGTALLILVGLVLLIKPLGEWANTRLSMLSSRFNIHQPQTASTLGQLAVGFMLGLVWLPCVGPTLGAAIALASVGQSLAMASAILFCYGLGCALALIVAAVLSQKVVRAVSPGLLSRALQAKQMLGGIMVLLGLMIFTGLDKQLETLAIQYLPDWSYSL</sequence>
<keyword evidence="1" id="KW-0472">Membrane</keyword>
<feature type="transmembrane region" description="Helical" evidence="1">
    <location>
        <begin position="74"/>
        <end position="96"/>
    </location>
</feature>
<keyword evidence="1" id="KW-0812">Transmembrane</keyword>
<feature type="transmembrane region" description="Helical" evidence="1">
    <location>
        <begin position="200"/>
        <end position="217"/>
    </location>
</feature>
<dbReference type="PANTHER" id="PTHR31272">
    <property type="entry name" value="CYTOCHROME C-TYPE BIOGENESIS PROTEIN HI_1454-RELATED"/>
    <property type="match status" value="1"/>
</dbReference>
<feature type="transmembrane region" description="Helical" evidence="1">
    <location>
        <begin position="155"/>
        <end position="179"/>
    </location>
</feature>
<comment type="caution">
    <text evidence="3">The sequence shown here is derived from an EMBL/GenBank/DDBJ whole genome shotgun (WGS) entry which is preliminary data.</text>
</comment>
<keyword evidence="1" id="KW-1133">Transmembrane helix</keyword>
<accession>A0AAV3U4I5</accession>
<evidence type="ECO:0000313" key="3">
    <source>
        <dbReference type="EMBL" id="GAA4947893.1"/>
    </source>
</evidence>
<feature type="domain" description="Urease accessory protein UreH-like transmembrane" evidence="2">
    <location>
        <begin position="13"/>
        <end position="211"/>
    </location>
</feature>
<feature type="transmembrane region" description="Helical" evidence="1">
    <location>
        <begin position="43"/>
        <end position="68"/>
    </location>
</feature>